<feature type="transmembrane region" description="Helical" evidence="6">
    <location>
        <begin position="105"/>
        <end position="126"/>
    </location>
</feature>
<dbReference type="HOGENOM" id="CLU_021080_1_0_11"/>
<dbReference type="EMBL" id="AGWP01000007">
    <property type="protein sequence ID" value="EJZ85821.1"/>
    <property type="molecule type" value="Genomic_DNA"/>
</dbReference>
<dbReference type="PANTHER" id="PTHR30566">
    <property type="entry name" value="YNAI-RELATED MECHANOSENSITIVE ION CHANNEL"/>
    <property type="match status" value="1"/>
</dbReference>
<feature type="region of interest" description="Disordered" evidence="5">
    <location>
        <begin position="546"/>
        <end position="681"/>
    </location>
</feature>
<dbReference type="GO" id="GO:0016020">
    <property type="term" value="C:membrane"/>
    <property type="evidence" value="ECO:0007669"/>
    <property type="project" value="UniProtKB-SubCell"/>
</dbReference>
<dbReference type="RefSeq" id="WP_004807184.1">
    <property type="nucleotide sequence ID" value="NZ_JH815216.1"/>
</dbReference>
<keyword evidence="9" id="KW-1185">Reference proteome</keyword>
<feature type="compositionally biased region" description="Polar residues" evidence="5">
    <location>
        <begin position="567"/>
        <end position="580"/>
    </location>
</feature>
<dbReference type="Gene3D" id="2.30.30.60">
    <property type="match status" value="1"/>
</dbReference>
<evidence type="ECO:0000256" key="2">
    <source>
        <dbReference type="ARBA" id="ARBA00022692"/>
    </source>
</evidence>
<feature type="region of interest" description="Disordered" evidence="5">
    <location>
        <begin position="28"/>
        <end position="49"/>
    </location>
</feature>
<dbReference type="InterPro" id="IPR010920">
    <property type="entry name" value="LSM_dom_sf"/>
</dbReference>
<comment type="caution">
    <text evidence="8">The sequence shown here is derived from an EMBL/GenBank/DDBJ whole genome shotgun (WGS) entry which is preliminary data.</text>
</comment>
<evidence type="ECO:0000259" key="7">
    <source>
        <dbReference type="Pfam" id="PF00924"/>
    </source>
</evidence>
<evidence type="ECO:0000256" key="5">
    <source>
        <dbReference type="SAM" id="MobiDB-lite"/>
    </source>
</evidence>
<dbReference type="InterPro" id="IPR023408">
    <property type="entry name" value="MscS_beta-dom_sf"/>
</dbReference>
<keyword evidence="4 6" id="KW-0472">Membrane</keyword>
<feature type="transmembrane region" description="Helical" evidence="6">
    <location>
        <begin position="146"/>
        <end position="165"/>
    </location>
</feature>
<reference evidence="8 9" key="1">
    <citation type="submission" date="2012-07" db="EMBL/GenBank/DDBJ databases">
        <title>The Genome Sequence of Actinomyces neuii subsp. anitratus BVS029A5.</title>
        <authorList>
            <consortium name="The Broad Institute Genome Sequencing Platform"/>
            <person name="Earl A."/>
            <person name="Ward D."/>
            <person name="Feldgarden M."/>
            <person name="Gevers D."/>
            <person name="Saerens B."/>
            <person name="Vaneechoutte M."/>
            <person name="Walker B."/>
            <person name="Young S.K."/>
            <person name="Zeng Q."/>
            <person name="Gargeya S."/>
            <person name="Fitzgerald M."/>
            <person name="Haas B."/>
            <person name="Abouelleil A."/>
            <person name="Alvarado L."/>
            <person name="Arachchi H.M."/>
            <person name="Berlin A."/>
            <person name="Chapman S.B."/>
            <person name="Goldberg J."/>
            <person name="Griggs A."/>
            <person name="Gujja S."/>
            <person name="Hansen M."/>
            <person name="Howarth C."/>
            <person name="Imamovic A."/>
            <person name="Larimer J."/>
            <person name="McCowen C."/>
            <person name="Montmayeur A."/>
            <person name="Murphy C."/>
            <person name="Neiman D."/>
            <person name="Pearson M."/>
            <person name="Priest M."/>
            <person name="Roberts A."/>
            <person name="Saif S."/>
            <person name="Shea T."/>
            <person name="Sisk P."/>
            <person name="Sykes S."/>
            <person name="Wortman J."/>
            <person name="Nusbaum C."/>
            <person name="Birren B."/>
        </authorList>
    </citation>
    <scope>NUCLEOTIDE SEQUENCE [LARGE SCALE GENOMIC DNA]</scope>
    <source>
        <strain evidence="8 9">BVS029A5</strain>
    </source>
</reference>
<feature type="transmembrane region" description="Helical" evidence="6">
    <location>
        <begin position="66"/>
        <end position="93"/>
    </location>
</feature>
<feature type="transmembrane region" description="Helical" evidence="6">
    <location>
        <begin position="186"/>
        <end position="207"/>
    </location>
</feature>
<accession>K0YQL9</accession>
<evidence type="ECO:0000313" key="9">
    <source>
        <dbReference type="Proteomes" id="UP000006075"/>
    </source>
</evidence>
<feature type="compositionally biased region" description="Low complexity" evidence="5">
    <location>
        <begin position="462"/>
        <end position="475"/>
    </location>
</feature>
<feature type="domain" description="Mechanosensitive ion channel MscS" evidence="7">
    <location>
        <begin position="235"/>
        <end position="306"/>
    </location>
</feature>
<dbReference type="PATRIC" id="fig|888439.3.peg.1302"/>
<protein>
    <recommendedName>
        <fullName evidence="7">Mechanosensitive ion channel MscS domain-containing protein</fullName>
    </recommendedName>
</protein>
<feature type="compositionally biased region" description="Basic residues" evidence="5">
    <location>
        <begin position="498"/>
        <end position="513"/>
    </location>
</feature>
<dbReference type="Pfam" id="PF00924">
    <property type="entry name" value="MS_channel_2nd"/>
    <property type="match status" value="1"/>
</dbReference>
<name>K0YQL9_9ACTO</name>
<proteinExistence type="predicted"/>
<evidence type="ECO:0000256" key="6">
    <source>
        <dbReference type="SAM" id="Phobius"/>
    </source>
</evidence>
<gene>
    <name evidence="8" type="ORF">HMPREF9240_01294</name>
</gene>
<dbReference type="InterPro" id="IPR006685">
    <property type="entry name" value="MscS_channel_2nd"/>
</dbReference>
<feature type="compositionally biased region" description="Polar residues" evidence="5">
    <location>
        <begin position="632"/>
        <end position="641"/>
    </location>
</feature>
<evidence type="ECO:0000313" key="8">
    <source>
        <dbReference type="EMBL" id="EJZ85821.1"/>
    </source>
</evidence>
<evidence type="ECO:0000256" key="3">
    <source>
        <dbReference type="ARBA" id="ARBA00022989"/>
    </source>
</evidence>
<sequence>MICSVVARAFAGANSVFHQAQWVLLPAADSPSPSPSPSESGSLPSTEDISKTVDKATQGTVDILNLLMWAAIGAGIGIALMFLLHLIIGVVAHRQRFVRLVKNRIIVPAYFTCAVFGAHLGLSYAFDPSDSAASWVPAAKHAVLLLGYAGIGWLAFAAAGVIEDVTARQKERHDRKARRIETQAQVLRRVLQAVIIVLTIIGMALTYPAARAAMASVLASAGIASLIAGLAAQSTLANMFAGLQVAFADAIRVGDVVMIKGLDGAELQGTIEEITLTYVVVLLWDDRRMIVPSTSFTQQPFQNLTRQTPQLLGAVELSLDWSAPVSQIRAEADRLLSSSDLWDGRSASVQVSASNERYMTVRIVVSAENSGKLWDLRCYLRERLYAWLVSNAPYALPRHRWVQQVVQQINQDVSEERVAHLAQELAQISRTDADTASDMQIDKLDTAEAIKQVLARGEGRAKQPGQKNQKNQKGQRGQKKNQRNDKAASSIHEARLQAAKKKARRQIKRRSLRSRGIAMPRTGQETSILPTQPLAPKDAAAVAVAVAKQASEHPGSKRRGKKRNAPSAETTPDVAQTQVLATVLEQQERDAQTVAPEMETTMSDRMFSGSPEAEERGQQLFSGPHNEEVEGTAQQEDSPAQQKGEAGTVKAEAAPPANKTIDVTDAGTSETKLMPKIQEDE</sequence>
<keyword evidence="2 6" id="KW-0812">Transmembrane</keyword>
<dbReference type="eggNOG" id="COG0668">
    <property type="taxonomic scope" value="Bacteria"/>
</dbReference>
<evidence type="ECO:0000256" key="1">
    <source>
        <dbReference type="ARBA" id="ARBA00004370"/>
    </source>
</evidence>
<dbReference type="Proteomes" id="UP000006075">
    <property type="component" value="Unassembled WGS sequence"/>
</dbReference>
<feature type="region of interest" description="Disordered" evidence="5">
    <location>
        <begin position="456"/>
        <end position="530"/>
    </location>
</feature>
<comment type="subcellular location">
    <subcellularLocation>
        <location evidence="1">Membrane</location>
    </subcellularLocation>
</comment>
<dbReference type="SUPFAM" id="SSF50182">
    <property type="entry name" value="Sm-like ribonucleoproteins"/>
    <property type="match status" value="1"/>
</dbReference>
<dbReference type="PANTHER" id="PTHR30566:SF25">
    <property type="entry name" value="INNER MEMBRANE PROTEIN"/>
    <property type="match status" value="1"/>
</dbReference>
<keyword evidence="3 6" id="KW-1133">Transmembrane helix</keyword>
<organism evidence="8 9">
    <name type="scientific">Winkia neuii BV029A5</name>
    <dbReference type="NCBI Taxonomy" id="888439"/>
    <lineage>
        <taxon>Bacteria</taxon>
        <taxon>Bacillati</taxon>
        <taxon>Actinomycetota</taxon>
        <taxon>Actinomycetes</taxon>
        <taxon>Actinomycetales</taxon>
        <taxon>Actinomycetaceae</taxon>
        <taxon>Winkia</taxon>
    </lineage>
</organism>
<dbReference type="GO" id="GO:0055085">
    <property type="term" value="P:transmembrane transport"/>
    <property type="evidence" value="ECO:0007669"/>
    <property type="project" value="InterPro"/>
</dbReference>
<dbReference type="AlphaFoldDB" id="K0YQL9"/>
<dbReference type="Gene3D" id="1.10.287.1260">
    <property type="match status" value="1"/>
</dbReference>
<evidence type="ECO:0000256" key="4">
    <source>
        <dbReference type="ARBA" id="ARBA00023136"/>
    </source>
</evidence>